<dbReference type="SUPFAM" id="SSF51735">
    <property type="entry name" value="NAD(P)-binding Rossmann-fold domains"/>
    <property type="match status" value="1"/>
</dbReference>
<protein>
    <recommendedName>
        <fullName evidence="3">Thioester reductase (TE) domain-containing protein</fullName>
    </recommendedName>
</protein>
<dbReference type="AlphaFoldDB" id="A0A6A6A981"/>
<sequence length="376" mass="41721">MADANVVLTGSTGHLGTYILDALLADAKVQSIHCLNRSANAQSRQEAQLKNRGLRSLERSGTATVSFYTTDLTKPRLGLSDEVYDALGANTTHYIHCAWPVDFNKSFTTFAPSINGLLNLIDLALTTPRRPLFLFLSSISAIGNWGAVPGARLQVPEEEIDDWKVARFGYGQSKLVAERLLADASRVTGLKTAICRIGQVCGPIEHGEQGCWPHQEWFPSLIASAKHLNAIPNSLGALDSIDWLPADRVGLMVAELLFSGHDSSDVAYHHLVNPTPSSWTTLLPYVKIGLQQPDIQVMSLVAWVDMLKRSNWDPIQNPAVKLLPFFHDLRDKAILVPDARAVTLEVKATVRRSTFLKETKSVQPEWMTLWFKQWKF</sequence>
<name>A0A6A6A981_9PLEO</name>
<dbReference type="Gene3D" id="3.40.50.720">
    <property type="entry name" value="NAD(P)-binding Rossmann-like Domain"/>
    <property type="match status" value="1"/>
</dbReference>
<evidence type="ECO:0000313" key="5">
    <source>
        <dbReference type="Proteomes" id="UP000799771"/>
    </source>
</evidence>
<gene>
    <name evidence="4" type="ORF">P153DRAFT_295873</name>
</gene>
<evidence type="ECO:0000256" key="1">
    <source>
        <dbReference type="ARBA" id="ARBA00022450"/>
    </source>
</evidence>
<dbReference type="PANTHER" id="PTHR43439:SF2">
    <property type="entry name" value="ENZYME, PUTATIVE (JCVI)-RELATED"/>
    <property type="match status" value="1"/>
</dbReference>
<dbReference type="InterPro" id="IPR036291">
    <property type="entry name" value="NAD(P)-bd_dom_sf"/>
</dbReference>
<keyword evidence="1" id="KW-0596">Phosphopantetheine</keyword>
<dbReference type="GeneID" id="54404488"/>
<feature type="domain" description="Thioester reductase (TE)" evidence="3">
    <location>
        <begin position="8"/>
        <end position="249"/>
    </location>
</feature>
<evidence type="ECO:0000313" key="4">
    <source>
        <dbReference type="EMBL" id="KAF2127398.1"/>
    </source>
</evidence>
<proteinExistence type="predicted"/>
<dbReference type="OrthoDB" id="429813at2759"/>
<keyword evidence="2" id="KW-0597">Phosphoprotein</keyword>
<dbReference type="Pfam" id="PF07993">
    <property type="entry name" value="NAD_binding_4"/>
    <property type="match status" value="1"/>
</dbReference>
<evidence type="ECO:0000259" key="3">
    <source>
        <dbReference type="Pfam" id="PF07993"/>
    </source>
</evidence>
<reference evidence="4" key="1">
    <citation type="journal article" date="2020" name="Stud. Mycol.">
        <title>101 Dothideomycetes genomes: a test case for predicting lifestyles and emergence of pathogens.</title>
        <authorList>
            <person name="Haridas S."/>
            <person name="Albert R."/>
            <person name="Binder M."/>
            <person name="Bloem J."/>
            <person name="Labutti K."/>
            <person name="Salamov A."/>
            <person name="Andreopoulos B."/>
            <person name="Baker S."/>
            <person name="Barry K."/>
            <person name="Bills G."/>
            <person name="Bluhm B."/>
            <person name="Cannon C."/>
            <person name="Castanera R."/>
            <person name="Culley D."/>
            <person name="Daum C."/>
            <person name="Ezra D."/>
            <person name="Gonzalez J."/>
            <person name="Henrissat B."/>
            <person name="Kuo A."/>
            <person name="Liang C."/>
            <person name="Lipzen A."/>
            <person name="Lutzoni F."/>
            <person name="Magnuson J."/>
            <person name="Mondo S."/>
            <person name="Nolan M."/>
            <person name="Ohm R."/>
            <person name="Pangilinan J."/>
            <person name="Park H.-J."/>
            <person name="Ramirez L."/>
            <person name="Alfaro M."/>
            <person name="Sun H."/>
            <person name="Tritt A."/>
            <person name="Yoshinaga Y."/>
            <person name="Zwiers L.-H."/>
            <person name="Turgeon B."/>
            <person name="Goodwin S."/>
            <person name="Spatafora J."/>
            <person name="Crous P."/>
            <person name="Grigoriev I."/>
        </authorList>
    </citation>
    <scope>NUCLEOTIDE SEQUENCE</scope>
    <source>
        <strain evidence="4">CBS 119687</strain>
    </source>
</reference>
<evidence type="ECO:0000256" key="2">
    <source>
        <dbReference type="ARBA" id="ARBA00022553"/>
    </source>
</evidence>
<accession>A0A6A6A981</accession>
<dbReference type="PANTHER" id="PTHR43439">
    <property type="entry name" value="PHENYLACETATE-COENZYME A LIGASE"/>
    <property type="match status" value="1"/>
</dbReference>
<dbReference type="InterPro" id="IPR051414">
    <property type="entry name" value="Adenylate-forming_Reductase"/>
</dbReference>
<dbReference type="InterPro" id="IPR013120">
    <property type="entry name" value="FAR_NAD-bd"/>
</dbReference>
<dbReference type="EMBL" id="ML977511">
    <property type="protein sequence ID" value="KAF2127398.1"/>
    <property type="molecule type" value="Genomic_DNA"/>
</dbReference>
<dbReference type="RefSeq" id="XP_033521787.1">
    <property type="nucleotide sequence ID" value="XM_033664056.1"/>
</dbReference>
<keyword evidence="5" id="KW-1185">Reference proteome</keyword>
<organism evidence="4 5">
    <name type="scientific">Dothidotthia symphoricarpi CBS 119687</name>
    <dbReference type="NCBI Taxonomy" id="1392245"/>
    <lineage>
        <taxon>Eukaryota</taxon>
        <taxon>Fungi</taxon>
        <taxon>Dikarya</taxon>
        <taxon>Ascomycota</taxon>
        <taxon>Pezizomycotina</taxon>
        <taxon>Dothideomycetes</taxon>
        <taxon>Pleosporomycetidae</taxon>
        <taxon>Pleosporales</taxon>
        <taxon>Dothidotthiaceae</taxon>
        <taxon>Dothidotthia</taxon>
    </lineage>
</organism>
<dbReference type="Proteomes" id="UP000799771">
    <property type="component" value="Unassembled WGS sequence"/>
</dbReference>